<evidence type="ECO:0000313" key="1">
    <source>
        <dbReference type="EMBL" id="AEW45002.1"/>
    </source>
</evidence>
<dbReference type="STRING" id="1111676.MHC_00680"/>
<evidence type="ECO:0000313" key="2">
    <source>
        <dbReference type="Proteomes" id="UP000009135"/>
    </source>
</evidence>
<sequence>MGGKKILGCCGLISGITGGGVLATFSKTPTVPVTAEEQQVKPKSKVYLVTASSFLNGQAYLESIYPFELSEELINMDPEIKKCSMGGNSENRSYVSWNESAKAFLCDSRLQKNDWLQSQSSITQLSESQFKTLEDTVKKAYGLKARNLDNWRSLYSQDSTGNKFYDDCNKKYHEEFKEESEDSRNGFVYCGNVELHSLK</sequence>
<dbReference type="AlphaFoldDB" id="H6N5P2"/>
<name>H6N5P2_MYCHN</name>
<dbReference type="Proteomes" id="UP000009135">
    <property type="component" value="Chromosome"/>
</dbReference>
<gene>
    <name evidence="1" type="ordered locus">MHC_00680</name>
</gene>
<keyword evidence="2" id="KW-1185">Reference proteome</keyword>
<protein>
    <submittedName>
        <fullName evidence="1">Uncharacterized protein</fullName>
    </submittedName>
</protein>
<organism evidence="1 2">
    <name type="scientific">Mycoplasma haemocanis (strain Illinois)</name>
    <dbReference type="NCBI Taxonomy" id="1111676"/>
    <lineage>
        <taxon>Bacteria</taxon>
        <taxon>Bacillati</taxon>
        <taxon>Mycoplasmatota</taxon>
        <taxon>Mollicutes</taxon>
        <taxon>Mycoplasmataceae</taxon>
        <taxon>Mycoplasma</taxon>
    </lineage>
</organism>
<proteinExistence type="predicted"/>
<dbReference type="HOGENOM" id="CLU_1330720_0_0_14"/>
<dbReference type="EMBL" id="CP003199">
    <property type="protein sequence ID" value="AEW45002.1"/>
    <property type="molecule type" value="Genomic_DNA"/>
</dbReference>
<dbReference type="KEGG" id="mhe:MHC_00680"/>
<reference evidence="1 2" key="1">
    <citation type="journal article" date="2012" name="J. Bacteriol.">
        <title>Complete genome sequence of Mycoplasma haemocanis strain Illinois.</title>
        <authorList>
            <person name="do Nascimento N.C."/>
            <person name="Guimaraes A.M."/>
            <person name="Santos A.P."/>
            <person name="Sanmiguel P.J."/>
            <person name="Messick J.B."/>
        </authorList>
    </citation>
    <scope>NUCLEOTIDE SEQUENCE [LARGE SCALE GENOMIC DNA]</scope>
    <source>
        <strain evidence="1 2">Illinois</strain>
    </source>
</reference>
<accession>H6N5P2</accession>